<dbReference type="GO" id="GO:0004045">
    <property type="term" value="F:peptidyl-tRNA hydrolase activity"/>
    <property type="evidence" value="ECO:0007669"/>
    <property type="project" value="UniProtKB-UniRule"/>
</dbReference>
<evidence type="ECO:0000256" key="1">
    <source>
        <dbReference type="ARBA" id="ARBA00013260"/>
    </source>
</evidence>
<dbReference type="GO" id="GO:0005737">
    <property type="term" value="C:cytoplasm"/>
    <property type="evidence" value="ECO:0007669"/>
    <property type="project" value="UniProtKB-SubCell"/>
</dbReference>
<dbReference type="GO" id="GO:0072344">
    <property type="term" value="P:rescue of stalled ribosome"/>
    <property type="evidence" value="ECO:0007669"/>
    <property type="project" value="UniProtKB-UniRule"/>
</dbReference>
<evidence type="ECO:0000256" key="3">
    <source>
        <dbReference type="ARBA" id="ARBA00022801"/>
    </source>
</evidence>
<evidence type="ECO:0000256" key="8">
    <source>
        <dbReference type="HAMAP-Rule" id="MF_00083"/>
    </source>
</evidence>
<protein>
    <recommendedName>
        <fullName evidence="7 8">Peptidyl-tRNA hydrolase</fullName>
        <shortName evidence="8">Pth</shortName>
        <ecNumber evidence="1 8">3.1.1.29</ecNumber>
    </recommendedName>
</protein>
<feature type="site" description="Discriminates between blocked and unblocked aminoacyl-tRNA" evidence="8">
    <location>
        <position position="21"/>
    </location>
</feature>
<dbReference type="NCBIfam" id="TIGR00447">
    <property type="entry name" value="pth"/>
    <property type="match status" value="1"/>
</dbReference>
<dbReference type="PROSITE" id="PS01196">
    <property type="entry name" value="PEPT_TRNA_HYDROL_2"/>
    <property type="match status" value="1"/>
</dbReference>
<dbReference type="EMBL" id="CP135996">
    <property type="protein sequence ID" value="WOC32300.1"/>
    <property type="molecule type" value="Genomic_DNA"/>
</dbReference>
<evidence type="ECO:0000256" key="5">
    <source>
        <dbReference type="ARBA" id="ARBA00038063"/>
    </source>
</evidence>
<comment type="subcellular location">
    <subcellularLocation>
        <location evidence="8">Cytoplasm</location>
    </subcellularLocation>
</comment>
<dbReference type="Gene3D" id="3.40.50.1470">
    <property type="entry name" value="Peptidyl-tRNA hydrolase"/>
    <property type="match status" value="1"/>
</dbReference>
<evidence type="ECO:0000256" key="6">
    <source>
        <dbReference type="ARBA" id="ARBA00048707"/>
    </source>
</evidence>
<dbReference type="PROSITE" id="PS01195">
    <property type="entry name" value="PEPT_TRNA_HYDROL_1"/>
    <property type="match status" value="1"/>
</dbReference>
<comment type="catalytic activity">
    <reaction evidence="6 8 9">
        <text>an N-acyl-L-alpha-aminoacyl-tRNA + H2O = an N-acyl-L-amino acid + a tRNA + H(+)</text>
        <dbReference type="Rhea" id="RHEA:54448"/>
        <dbReference type="Rhea" id="RHEA-COMP:10123"/>
        <dbReference type="Rhea" id="RHEA-COMP:13883"/>
        <dbReference type="ChEBI" id="CHEBI:15377"/>
        <dbReference type="ChEBI" id="CHEBI:15378"/>
        <dbReference type="ChEBI" id="CHEBI:59874"/>
        <dbReference type="ChEBI" id="CHEBI:78442"/>
        <dbReference type="ChEBI" id="CHEBI:138191"/>
        <dbReference type="EC" id="3.1.1.29"/>
    </reaction>
</comment>
<dbReference type="SUPFAM" id="SSF53178">
    <property type="entry name" value="Peptidyl-tRNA hydrolase-like"/>
    <property type="match status" value="1"/>
</dbReference>
<evidence type="ECO:0000256" key="7">
    <source>
        <dbReference type="ARBA" id="ARBA00050038"/>
    </source>
</evidence>
<evidence type="ECO:0000313" key="11">
    <source>
        <dbReference type="EMBL" id="WOC32300.1"/>
    </source>
</evidence>
<feature type="binding site" evidence="8">
    <location>
        <position position="76"/>
    </location>
    <ligand>
        <name>tRNA</name>
        <dbReference type="ChEBI" id="CHEBI:17843"/>
    </ligand>
</feature>
<dbReference type="InterPro" id="IPR018171">
    <property type="entry name" value="Pept_tRNA_hydro_CS"/>
</dbReference>
<dbReference type="PANTHER" id="PTHR17224">
    <property type="entry name" value="PEPTIDYL-TRNA HYDROLASE"/>
    <property type="match status" value="1"/>
</dbReference>
<keyword evidence="8" id="KW-0963">Cytoplasm</keyword>
<evidence type="ECO:0000256" key="2">
    <source>
        <dbReference type="ARBA" id="ARBA00022555"/>
    </source>
</evidence>
<name>A0AA97D831_9FIRM</name>
<feature type="site" description="Stabilizes the basic form of H active site to accept a proton" evidence="8">
    <location>
        <position position="103"/>
    </location>
</feature>
<dbReference type="CDD" id="cd00462">
    <property type="entry name" value="PTH"/>
    <property type="match status" value="1"/>
</dbReference>
<evidence type="ECO:0000256" key="10">
    <source>
        <dbReference type="RuleBase" id="RU004320"/>
    </source>
</evidence>
<feature type="active site" description="Proton acceptor" evidence="8">
    <location>
        <position position="31"/>
    </location>
</feature>
<keyword evidence="2 8" id="KW-0820">tRNA-binding</keyword>
<dbReference type="Pfam" id="PF01195">
    <property type="entry name" value="Pept_tRNA_hydro"/>
    <property type="match status" value="1"/>
</dbReference>
<sequence>MLFSDKFSAGSVEWLLVGLGNPGTQYDGTRHNTGFMALDCIAQKAGVKIDRLKFKGQCATAQVGGKKVLLLKPATFMNLSGQSVTEAMQFYKIPPQRVIVFFDDISLPCGRLRIRRKGSDGGHNGMKNIIYLTGSDQFPRVKIGIGAKPTPEWDLADWVLSRFSEADAALMRESTEHAAEAAELMVNDQTDQAMNQYNTK</sequence>
<dbReference type="RefSeq" id="WP_275845888.1">
    <property type="nucleotide sequence ID" value="NZ_CP135996.1"/>
</dbReference>
<organism evidence="11 12">
    <name type="scientific">Caproicibacterium argilliputei</name>
    <dbReference type="NCBI Taxonomy" id="3030016"/>
    <lineage>
        <taxon>Bacteria</taxon>
        <taxon>Bacillati</taxon>
        <taxon>Bacillota</taxon>
        <taxon>Clostridia</taxon>
        <taxon>Eubacteriales</taxon>
        <taxon>Oscillospiraceae</taxon>
        <taxon>Caproicibacterium</taxon>
    </lineage>
</organism>
<dbReference type="GO" id="GO:0006515">
    <property type="term" value="P:protein quality control for misfolded or incompletely synthesized proteins"/>
    <property type="evidence" value="ECO:0007669"/>
    <property type="project" value="UniProtKB-UniRule"/>
</dbReference>
<keyword evidence="12" id="KW-1185">Reference proteome</keyword>
<dbReference type="HAMAP" id="MF_00083">
    <property type="entry name" value="Pept_tRNA_hydro_bact"/>
    <property type="match status" value="1"/>
</dbReference>
<evidence type="ECO:0000256" key="9">
    <source>
        <dbReference type="RuleBase" id="RU000673"/>
    </source>
</evidence>
<dbReference type="Proteomes" id="UP001300604">
    <property type="component" value="Chromosome"/>
</dbReference>
<dbReference type="EC" id="3.1.1.29" evidence="1 8"/>
<dbReference type="InterPro" id="IPR001328">
    <property type="entry name" value="Pept_tRNA_hydro"/>
</dbReference>
<keyword evidence="3 8" id="KW-0378">Hydrolase</keyword>
<dbReference type="FunFam" id="3.40.50.1470:FF:000001">
    <property type="entry name" value="Peptidyl-tRNA hydrolase"/>
    <property type="match status" value="1"/>
</dbReference>
<comment type="function">
    <text evidence="8">Catalyzes the release of premature peptidyl moieties from peptidyl-tRNA molecules trapped in stalled 50S ribosomal subunits, and thus maintains levels of free tRNAs and 50S ribosomes.</text>
</comment>
<reference evidence="11" key="2">
    <citation type="submission" date="2024-06" db="EMBL/GenBank/DDBJ databases">
        <title>Caproicibacterium argilliputei sp. nov, a novel caproic acid producing anaerobic bacterium isolated from pit mud.</title>
        <authorList>
            <person name="Xia S."/>
        </authorList>
    </citation>
    <scope>NUCLEOTIDE SEQUENCE</scope>
    <source>
        <strain evidence="11">ZCY20-5</strain>
    </source>
</reference>
<proteinExistence type="inferred from homology"/>
<feature type="binding site" evidence="8">
    <location>
        <position position="124"/>
    </location>
    <ligand>
        <name>tRNA</name>
        <dbReference type="ChEBI" id="CHEBI:17843"/>
    </ligand>
</feature>
<comment type="function">
    <text evidence="8">Hydrolyzes ribosome-free peptidyl-tRNAs (with 1 or more amino acids incorporated), which drop off the ribosome during protein synthesis, or as a result of ribosome stalling.</text>
</comment>
<feature type="binding site" evidence="8">
    <location>
        <position position="26"/>
    </location>
    <ligand>
        <name>tRNA</name>
        <dbReference type="ChEBI" id="CHEBI:17843"/>
    </ligand>
</feature>
<comment type="subunit">
    <text evidence="8">Monomer.</text>
</comment>
<dbReference type="PANTHER" id="PTHR17224:SF1">
    <property type="entry name" value="PEPTIDYL-TRNA HYDROLASE"/>
    <property type="match status" value="1"/>
</dbReference>
<feature type="binding site" evidence="8">
    <location>
        <position position="78"/>
    </location>
    <ligand>
        <name>tRNA</name>
        <dbReference type="ChEBI" id="CHEBI:17843"/>
    </ligand>
</feature>
<dbReference type="AlphaFoldDB" id="A0AA97D831"/>
<dbReference type="KEGG" id="carl:PXC00_00095"/>
<evidence type="ECO:0000256" key="4">
    <source>
        <dbReference type="ARBA" id="ARBA00022884"/>
    </source>
</evidence>
<dbReference type="InterPro" id="IPR036416">
    <property type="entry name" value="Pept_tRNA_hydro_sf"/>
</dbReference>
<accession>A0AA97D831</accession>
<gene>
    <name evidence="8 11" type="primary">pth</name>
    <name evidence="11" type="ORF">PXC00_00095</name>
</gene>
<dbReference type="GO" id="GO:0000049">
    <property type="term" value="F:tRNA binding"/>
    <property type="evidence" value="ECO:0007669"/>
    <property type="project" value="UniProtKB-UniRule"/>
</dbReference>
<comment type="similarity">
    <text evidence="5 8 10">Belongs to the PTH family.</text>
</comment>
<keyword evidence="4 8" id="KW-0694">RNA-binding</keyword>
<evidence type="ECO:0000313" key="12">
    <source>
        <dbReference type="Proteomes" id="UP001300604"/>
    </source>
</evidence>
<reference evidence="11" key="1">
    <citation type="submission" date="2023-09" db="EMBL/GenBank/DDBJ databases">
        <authorList>
            <person name="Zeng C."/>
        </authorList>
    </citation>
    <scope>NUCLEOTIDE SEQUENCE</scope>
    <source>
        <strain evidence="11">ZCY20-5</strain>
    </source>
</reference>